<dbReference type="InterPro" id="IPR001460">
    <property type="entry name" value="PCN-bd_Tpept"/>
</dbReference>
<dbReference type="PANTHER" id="PTHR30627">
    <property type="entry name" value="PEPTIDOGLYCAN D,D-TRANSPEPTIDASE"/>
    <property type="match status" value="1"/>
</dbReference>
<proteinExistence type="predicted"/>
<dbReference type="Pfam" id="PF21922">
    <property type="entry name" value="PBP_dimer_2"/>
    <property type="match status" value="1"/>
</dbReference>
<dbReference type="GO" id="GO:0071555">
    <property type="term" value="P:cell wall organization"/>
    <property type="evidence" value="ECO:0007669"/>
    <property type="project" value="TreeGrafter"/>
</dbReference>
<dbReference type="Proteomes" id="UP001180845">
    <property type="component" value="Unassembled WGS sequence"/>
</dbReference>
<dbReference type="AlphaFoldDB" id="A0AAE4CNF8"/>
<feature type="domain" description="Penicillin binding protein A dimerisation" evidence="2">
    <location>
        <begin position="52"/>
        <end position="134"/>
    </location>
</feature>
<name>A0AAE4CNF8_9ACTN</name>
<dbReference type="Pfam" id="PF00905">
    <property type="entry name" value="Transpeptidase"/>
    <property type="match status" value="1"/>
</dbReference>
<keyword evidence="3" id="KW-0328">Glycosyltransferase</keyword>
<protein>
    <submittedName>
        <fullName evidence="3">Peptidoglycan glycosyltransferase</fullName>
        <ecNumber evidence="3">2.4.1.129</ecNumber>
    </submittedName>
</protein>
<dbReference type="InterPro" id="IPR012338">
    <property type="entry name" value="Beta-lactam/transpept-like"/>
</dbReference>
<reference evidence="3" key="1">
    <citation type="submission" date="2023-07" db="EMBL/GenBank/DDBJ databases">
        <title>Sequencing the genomes of 1000 actinobacteria strains.</title>
        <authorList>
            <person name="Klenk H.-P."/>
        </authorList>
    </citation>
    <scope>NUCLEOTIDE SEQUENCE</scope>
    <source>
        <strain evidence="3">DSM 45977</strain>
    </source>
</reference>
<dbReference type="InterPro" id="IPR054120">
    <property type="entry name" value="PBPA_dimer"/>
</dbReference>
<dbReference type="GO" id="GO:0071972">
    <property type="term" value="F:peptidoglycan L,D-transpeptidase activity"/>
    <property type="evidence" value="ECO:0007669"/>
    <property type="project" value="TreeGrafter"/>
</dbReference>
<dbReference type="SUPFAM" id="SSF56601">
    <property type="entry name" value="beta-lactamase/transpeptidase-like"/>
    <property type="match status" value="1"/>
</dbReference>
<evidence type="ECO:0000313" key="3">
    <source>
        <dbReference type="EMBL" id="MDR7301992.1"/>
    </source>
</evidence>
<evidence type="ECO:0000259" key="2">
    <source>
        <dbReference type="Pfam" id="PF21922"/>
    </source>
</evidence>
<comment type="caution">
    <text evidence="3">The sequence shown here is derived from an EMBL/GenBank/DDBJ whole genome shotgun (WGS) entry which is preliminary data.</text>
</comment>
<dbReference type="EC" id="2.4.1.129" evidence="3"/>
<accession>A0AAE4CNF8</accession>
<dbReference type="RefSeq" id="WP_310273124.1">
    <property type="nucleotide sequence ID" value="NZ_JAVDXW010000001.1"/>
</dbReference>
<feature type="domain" description="Penicillin-binding protein transpeptidase" evidence="1">
    <location>
        <begin position="157"/>
        <end position="479"/>
    </location>
</feature>
<dbReference type="Gene3D" id="3.90.1310.10">
    <property type="entry name" value="Penicillin-binding protein 2a (Domain 2)"/>
    <property type="match status" value="1"/>
</dbReference>
<gene>
    <name evidence="3" type="ORF">JOF55_002173</name>
</gene>
<dbReference type="GO" id="GO:0008658">
    <property type="term" value="F:penicillin binding"/>
    <property type="evidence" value="ECO:0007669"/>
    <property type="project" value="InterPro"/>
</dbReference>
<sequence>MNKPLRRVALAMMSMVVLLLANATYVQVIRAEELSSNSRNSRMLFQEYSTPRGQITAGGKLLAKSVPTNDNLKYLRTYPNGPLYAPVTGYYSFVYGSKGIESAKNKVLNGTADSLAFTRLSDLIMGREQQGGNVELTIDPAMQQAAYEQLTSKGLQGSVVALNPQNGAILAMANSPSYDPNRLASHSRKQQTQAHQELLNAESGPLINRAISRIYPPGSTFKLITAAAALETGKYDSDTQVTAKSSIPLPKTTSARLPNYGNNTCGTLPTAPLWEAMARSCNTAFAKVAGAVGEEKLREEAQDFGFGKNLNIPMKVAKSDLGKISGPAALYQSGIGQRDVRVTPMQNAMMAAAIANDGTLMKPYLVEKTTAPDMSVLADHDPQQLSKPVSPEIAHTIRDMMIKSEQYSGDTGKITGVQIASKTGTAQHGEGTDPHGWYVAFAPAENPEIAVAVIVEDGGNMGADATGGKIAGPIGRAVIRAGMQGGG</sequence>
<organism evidence="3 4">
    <name type="scientific">Haloactinomyces albus</name>
    <dbReference type="NCBI Taxonomy" id="1352928"/>
    <lineage>
        <taxon>Bacteria</taxon>
        <taxon>Bacillati</taxon>
        <taxon>Actinomycetota</taxon>
        <taxon>Actinomycetes</taxon>
        <taxon>Actinopolysporales</taxon>
        <taxon>Actinopolysporaceae</taxon>
        <taxon>Haloactinomyces</taxon>
    </lineage>
</organism>
<dbReference type="InterPro" id="IPR050515">
    <property type="entry name" value="Beta-lactam/transpept"/>
</dbReference>
<evidence type="ECO:0000259" key="1">
    <source>
        <dbReference type="Pfam" id="PF00905"/>
    </source>
</evidence>
<dbReference type="SUPFAM" id="SSF56519">
    <property type="entry name" value="Penicillin binding protein dimerisation domain"/>
    <property type="match status" value="1"/>
</dbReference>
<dbReference type="Gene3D" id="3.40.710.10">
    <property type="entry name" value="DD-peptidase/beta-lactamase superfamily"/>
    <property type="match status" value="1"/>
</dbReference>
<dbReference type="GO" id="GO:0005886">
    <property type="term" value="C:plasma membrane"/>
    <property type="evidence" value="ECO:0007669"/>
    <property type="project" value="TreeGrafter"/>
</dbReference>
<evidence type="ECO:0000313" key="4">
    <source>
        <dbReference type="Proteomes" id="UP001180845"/>
    </source>
</evidence>
<keyword evidence="4" id="KW-1185">Reference proteome</keyword>
<dbReference type="EMBL" id="JAVDXW010000001">
    <property type="protein sequence ID" value="MDR7301992.1"/>
    <property type="molecule type" value="Genomic_DNA"/>
</dbReference>
<keyword evidence="3" id="KW-0808">Transferase</keyword>
<dbReference type="PANTHER" id="PTHR30627:SF24">
    <property type="entry name" value="PENICILLIN-BINDING PROTEIN 4B"/>
    <property type="match status" value="1"/>
</dbReference>
<dbReference type="InterPro" id="IPR036138">
    <property type="entry name" value="PBP_dimer_sf"/>
</dbReference>
<dbReference type="GO" id="GO:0016757">
    <property type="term" value="F:glycosyltransferase activity"/>
    <property type="evidence" value="ECO:0007669"/>
    <property type="project" value="UniProtKB-KW"/>
</dbReference>